<dbReference type="Proteomes" id="UP001595604">
    <property type="component" value="Unassembled WGS sequence"/>
</dbReference>
<keyword evidence="2" id="KW-1185">Reference proteome</keyword>
<reference evidence="2" key="1">
    <citation type="journal article" date="2019" name="Int. J. Syst. Evol. Microbiol.">
        <title>The Global Catalogue of Microorganisms (GCM) 10K type strain sequencing project: providing services to taxonomists for standard genome sequencing and annotation.</title>
        <authorList>
            <consortium name="The Broad Institute Genomics Platform"/>
            <consortium name="The Broad Institute Genome Sequencing Center for Infectious Disease"/>
            <person name="Wu L."/>
            <person name="Ma J."/>
        </authorList>
    </citation>
    <scope>NUCLEOTIDE SEQUENCE [LARGE SCALE GENOMIC DNA]</scope>
    <source>
        <strain evidence="2">KCTC 42984</strain>
    </source>
</reference>
<dbReference type="PANTHER" id="PTHR35175:SF2">
    <property type="entry name" value="DUF1289 DOMAIN-CONTAINING PROTEIN"/>
    <property type="match status" value="1"/>
</dbReference>
<protein>
    <submittedName>
        <fullName evidence="1">DUF1289 domain-containing protein</fullName>
    </submittedName>
</protein>
<proteinExistence type="predicted"/>
<sequence length="57" mass="6534">MREPPSPCNRVCRIDERTGWCLGCRRTLGEIADWPMLRAEEKHALLAQLQSRDQAPA</sequence>
<dbReference type="RefSeq" id="WP_379510333.1">
    <property type="nucleotide sequence ID" value="NZ_JBHRTQ010000010.1"/>
</dbReference>
<organism evidence="1 2">
    <name type="scientific">Novosphingobium bradum</name>
    <dbReference type="NCBI Taxonomy" id="1737444"/>
    <lineage>
        <taxon>Bacteria</taxon>
        <taxon>Pseudomonadati</taxon>
        <taxon>Pseudomonadota</taxon>
        <taxon>Alphaproteobacteria</taxon>
        <taxon>Sphingomonadales</taxon>
        <taxon>Sphingomonadaceae</taxon>
        <taxon>Novosphingobium</taxon>
    </lineage>
</organism>
<dbReference type="PANTHER" id="PTHR35175">
    <property type="entry name" value="DUF1289 DOMAIN-CONTAINING PROTEIN"/>
    <property type="match status" value="1"/>
</dbReference>
<dbReference type="EMBL" id="JBHRTQ010000010">
    <property type="protein sequence ID" value="MFC3174956.1"/>
    <property type="molecule type" value="Genomic_DNA"/>
</dbReference>
<gene>
    <name evidence="1" type="ORF">ACFOD9_11915</name>
</gene>
<evidence type="ECO:0000313" key="1">
    <source>
        <dbReference type="EMBL" id="MFC3174956.1"/>
    </source>
</evidence>
<name>A0ABV7IUR5_9SPHN</name>
<dbReference type="InterPro" id="IPR010710">
    <property type="entry name" value="DUF1289"/>
</dbReference>
<accession>A0ABV7IUR5</accession>
<dbReference type="Pfam" id="PF06945">
    <property type="entry name" value="DUF1289"/>
    <property type="match status" value="1"/>
</dbReference>
<comment type="caution">
    <text evidence="1">The sequence shown here is derived from an EMBL/GenBank/DDBJ whole genome shotgun (WGS) entry which is preliminary data.</text>
</comment>
<evidence type="ECO:0000313" key="2">
    <source>
        <dbReference type="Proteomes" id="UP001595604"/>
    </source>
</evidence>